<dbReference type="GO" id="GO:0016740">
    <property type="term" value="F:transferase activity"/>
    <property type="evidence" value="ECO:0007669"/>
    <property type="project" value="UniProtKB-KW"/>
</dbReference>
<name>A0A150FY07_GONPE</name>
<dbReference type="OrthoDB" id="523510at2759"/>
<evidence type="ECO:0000313" key="4">
    <source>
        <dbReference type="EMBL" id="KXZ42486.1"/>
    </source>
</evidence>
<proteinExistence type="inferred from homology"/>
<comment type="caution">
    <text evidence="4">The sequence shown here is derived from an EMBL/GenBank/DDBJ whole genome shotgun (WGS) entry which is preliminary data.</text>
</comment>
<dbReference type="STRING" id="33097.A0A150FY07"/>
<dbReference type="EMBL" id="LSYV01000142">
    <property type="protein sequence ID" value="KXZ42486.1"/>
    <property type="molecule type" value="Genomic_DNA"/>
</dbReference>
<dbReference type="PANTHER" id="PTHR12203:SF35">
    <property type="entry name" value="PROTEIN O-GLUCOSYLTRANSFERASE 1"/>
    <property type="match status" value="1"/>
</dbReference>
<evidence type="ECO:0000313" key="5">
    <source>
        <dbReference type="Proteomes" id="UP000075714"/>
    </source>
</evidence>
<dbReference type="PANTHER" id="PTHR12203">
    <property type="entry name" value="KDEL LYS-ASP-GLU-LEU CONTAINING - RELATED"/>
    <property type="match status" value="1"/>
</dbReference>
<evidence type="ECO:0000256" key="1">
    <source>
        <dbReference type="ARBA" id="ARBA00010118"/>
    </source>
</evidence>
<keyword evidence="5" id="KW-1185">Reference proteome</keyword>
<dbReference type="Pfam" id="PF05686">
    <property type="entry name" value="Glyco_transf_90"/>
    <property type="match status" value="1"/>
</dbReference>
<feature type="domain" description="Glycosyl transferase CAP10" evidence="3">
    <location>
        <begin position="13"/>
        <end position="202"/>
    </location>
</feature>
<comment type="similarity">
    <text evidence="1">Belongs to the glycosyltransferase 90 family.</text>
</comment>
<dbReference type="InterPro" id="IPR051091">
    <property type="entry name" value="O-Glucosyltr/Glycosyltrsf_90"/>
</dbReference>
<dbReference type="SMART" id="SM00672">
    <property type="entry name" value="CAP10"/>
    <property type="match status" value="1"/>
</dbReference>
<protein>
    <recommendedName>
        <fullName evidence="3">Glycosyl transferase CAP10 domain-containing protein</fullName>
    </recommendedName>
</protein>
<reference evidence="5" key="1">
    <citation type="journal article" date="2016" name="Nat. Commun.">
        <title>The Gonium pectorale genome demonstrates co-option of cell cycle regulation during the evolution of multicellularity.</title>
        <authorList>
            <person name="Hanschen E.R."/>
            <person name="Marriage T.N."/>
            <person name="Ferris P.J."/>
            <person name="Hamaji T."/>
            <person name="Toyoda A."/>
            <person name="Fujiyama A."/>
            <person name="Neme R."/>
            <person name="Noguchi H."/>
            <person name="Minakuchi Y."/>
            <person name="Suzuki M."/>
            <person name="Kawai-Toyooka H."/>
            <person name="Smith D.R."/>
            <person name="Sparks H."/>
            <person name="Anderson J."/>
            <person name="Bakaric R."/>
            <person name="Luria V."/>
            <person name="Karger A."/>
            <person name="Kirschner M.W."/>
            <person name="Durand P.M."/>
            <person name="Michod R.E."/>
            <person name="Nozaki H."/>
            <person name="Olson B.J."/>
        </authorList>
    </citation>
    <scope>NUCLEOTIDE SEQUENCE [LARGE SCALE GENOMIC DNA]</scope>
    <source>
        <strain evidence="5">NIES-2863</strain>
    </source>
</reference>
<evidence type="ECO:0000256" key="2">
    <source>
        <dbReference type="ARBA" id="ARBA00022679"/>
    </source>
</evidence>
<organism evidence="4 5">
    <name type="scientific">Gonium pectorale</name>
    <name type="common">Green alga</name>
    <dbReference type="NCBI Taxonomy" id="33097"/>
    <lineage>
        <taxon>Eukaryota</taxon>
        <taxon>Viridiplantae</taxon>
        <taxon>Chlorophyta</taxon>
        <taxon>core chlorophytes</taxon>
        <taxon>Chlorophyceae</taxon>
        <taxon>CS clade</taxon>
        <taxon>Chlamydomonadales</taxon>
        <taxon>Volvocaceae</taxon>
        <taxon>Gonium</taxon>
    </lineage>
</organism>
<evidence type="ECO:0000259" key="3">
    <source>
        <dbReference type="SMART" id="SM00672"/>
    </source>
</evidence>
<dbReference type="Proteomes" id="UP000075714">
    <property type="component" value="Unassembled WGS sequence"/>
</dbReference>
<keyword evidence="2" id="KW-0808">Transferase</keyword>
<gene>
    <name evidence="4" type="ORF">GPECTOR_142g707</name>
</gene>
<sequence length="219" mass="24874">MLAGRAARDGGCRGGRDGRTGFSGPAVAFGRWNRFCAFYNYEMGYLPSKERYECPREWLPLLAEQNPDVLDVCYLGPQDNGQVPVDPVPLARQNEYRYLVSTDGWAISSKLDKYLLLGSLIIKADSSRFGYYYDALKPDVHFVRCMNRSKSDLLEVVRWAQAHDAEAAAIAMRARRFAVRNLCRPARLCFYRTLLEELGRRMRCARQTASAQAVSEQDP</sequence>
<dbReference type="AlphaFoldDB" id="A0A150FY07"/>
<accession>A0A150FY07</accession>
<dbReference type="InterPro" id="IPR006598">
    <property type="entry name" value="CAP10"/>
</dbReference>